<dbReference type="Proteomes" id="UP000807115">
    <property type="component" value="Chromosome 10"/>
</dbReference>
<dbReference type="EMBL" id="CM027689">
    <property type="protein sequence ID" value="KAG0516300.1"/>
    <property type="molecule type" value="Genomic_DNA"/>
</dbReference>
<dbReference type="Gene3D" id="3.40.970.10">
    <property type="entry name" value="Ribonuclease H1, N-terminal domain"/>
    <property type="match status" value="1"/>
</dbReference>
<accession>A0A921Q8W9</accession>
<feature type="domain" description="Ribonuclease H1 N-terminal" evidence="2">
    <location>
        <begin position="269"/>
        <end position="310"/>
    </location>
</feature>
<reference evidence="4" key="2">
    <citation type="submission" date="2020-10" db="EMBL/GenBank/DDBJ databases">
        <authorList>
            <person name="Cooper E.A."/>
            <person name="Brenton Z.W."/>
            <person name="Flinn B.S."/>
            <person name="Jenkins J."/>
            <person name="Shu S."/>
            <person name="Flowers D."/>
            <person name="Luo F."/>
            <person name="Wang Y."/>
            <person name="Xia P."/>
            <person name="Barry K."/>
            <person name="Daum C."/>
            <person name="Lipzen A."/>
            <person name="Yoshinaga Y."/>
            <person name="Schmutz J."/>
            <person name="Saski C."/>
            <person name="Vermerris W."/>
            <person name="Kresovich S."/>
        </authorList>
    </citation>
    <scope>NUCLEOTIDE SEQUENCE</scope>
</reference>
<dbReference type="SUPFAM" id="SSF55658">
    <property type="entry name" value="L9 N-domain-like"/>
    <property type="match status" value="1"/>
</dbReference>
<feature type="domain" description="Myb/SANT-like" evidence="3">
    <location>
        <begin position="6"/>
        <end position="85"/>
    </location>
</feature>
<evidence type="ECO:0000259" key="3">
    <source>
        <dbReference type="Pfam" id="PF12776"/>
    </source>
</evidence>
<reference evidence="4" key="1">
    <citation type="journal article" date="2019" name="BMC Genomics">
        <title>A new reference genome for Sorghum bicolor reveals high levels of sequence similarity between sweet and grain genotypes: implications for the genetics of sugar metabolism.</title>
        <authorList>
            <person name="Cooper E.A."/>
            <person name="Brenton Z.W."/>
            <person name="Flinn B.S."/>
            <person name="Jenkins J."/>
            <person name="Shu S."/>
            <person name="Flowers D."/>
            <person name="Luo F."/>
            <person name="Wang Y."/>
            <person name="Xia P."/>
            <person name="Barry K."/>
            <person name="Daum C."/>
            <person name="Lipzen A."/>
            <person name="Yoshinaga Y."/>
            <person name="Schmutz J."/>
            <person name="Saski C."/>
            <person name="Vermerris W."/>
            <person name="Kresovich S."/>
        </authorList>
    </citation>
    <scope>NUCLEOTIDE SEQUENCE</scope>
</reference>
<keyword evidence="1" id="KW-1133">Transmembrane helix</keyword>
<evidence type="ECO:0008006" key="6">
    <source>
        <dbReference type="Google" id="ProtNLM"/>
    </source>
</evidence>
<dbReference type="InterPro" id="IPR011320">
    <property type="entry name" value="RNase_H1_N"/>
</dbReference>
<keyword evidence="1" id="KW-0472">Membrane</keyword>
<dbReference type="PANTHER" id="PTHR47127">
    <property type="entry name" value="10A19I.15"/>
    <property type="match status" value="1"/>
</dbReference>
<dbReference type="InterPro" id="IPR024752">
    <property type="entry name" value="Myb/SANT-like_dom"/>
</dbReference>
<sequence length="377" mass="42416">MSARILEKCSKLVSQGLRTDKGFKDVQLNVVAKDLQEFMHQPVTHTQVYNHLHKWRAKWIRICRLKDLSGALWDEGLCMITMDPEHYNGHVKDHPKDAEFLNVPIINNHYMQDIFGGGVAMGRFAMGSQEPLGQAPEPETIDLESPREIVNKADGSSKRTDRGKFVVSECSNSGKRKRAFNEDDAALLSGLAESVRGLGAALTEGNNNEAATGIYEAVMDVPGFARADLMVCLNYLMKDKASALVFIQMRIDDKALWLAQHLAEMKNQAYAVFERFNPGVYKTWPECNREISTYKGNLYQGYPTYDQAVEAFENYQKYKKWANSVGAGVEEVVKAKEEVKNGPIIGNRLRTTISKKDVIIAALVVIIFVQLIVIFKY</sequence>
<evidence type="ECO:0000259" key="2">
    <source>
        <dbReference type="Pfam" id="PF01693"/>
    </source>
</evidence>
<keyword evidence="1" id="KW-0812">Transmembrane</keyword>
<organism evidence="4 5">
    <name type="scientific">Sorghum bicolor</name>
    <name type="common">Sorghum</name>
    <name type="synonym">Sorghum vulgare</name>
    <dbReference type="NCBI Taxonomy" id="4558"/>
    <lineage>
        <taxon>Eukaryota</taxon>
        <taxon>Viridiplantae</taxon>
        <taxon>Streptophyta</taxon>
        <taxon>Embryophyta</taxon>
        <taxon>Tracheophyta</taxon>
        <taxon>Spermatophyta</taxon>
        <taxon>Magnoliopsida</taxon>
        <taxon>Liliopsida</taxon>
        <taxon>Poales</taxon>
        <taxon>Poaceae</taxon>
        <taxon>PACMAD clade</taxon>
        <taxon>Panicoideae</taxon>
        <taxon>Andropogonodae</taxon>
        <taxon>Andropogoneae</taxon>
        <taxon>Sorghinae</taxon>
        <taxon>Sorghum</taxon>
    </lineage>
</organism>
<proteinExistence type="predicted"/>
<name>A0A921Q8W9_SORBI</name>
<dbReference type="InterPro" id="IPR009027">
    <property type="entry name" value="Ribosomal_bL9/RNase_H1_N"/>
</dbReference>
<dbReference type="InterPro" id="IPR037056">
    <property type="entry name" value="RNase_H1_N_sf"/>
</dbReference>
<dbReference type="Pfam" id="PF12776">
    <property type="entry name" value="Myb_DNA-bind_3"/>
    <property type="match status" value="1"/>
</dbReference>
<protein>
    <recommendedName>
        <fullName evidence="6">Myb/SANT-like domain-containing protein</fullName>
    </recommendedName>
</protein>
<evidence type="ECO:0000313" key="4">
    <source>
        <dbReference type="EMBL" id="KAG0516300.1"/>
    </source>
</evidence>
<dbReference type="AlphaFoldDB" id="A0A921Q8W9"/>
<evidence type="ECO:0000313" key="5">
    <source>
        <dbReference type="Proteomes" id="UP000807115"/>
    </source>
</evidence>
<dbReference type="Pfam" id="PF01693">
    <property type="entry name" value="Cauli_VI"/>
    <property type="match status" value="1"/>
</dbReference>
<gene>
    <name evidence="4" type="ORF">BDA96_10G350100</name>
</gene>
<feature type="transmembrane region" description="Helical" evidence="1">
    <location>
        <begin position="358"/>
        <end position="375"/>
    </location>
</feature>
<evidence type="ECO:0000256" key="1">
    <source>
        <dbReference type="SAM" id="Phobius"/>
    </source>
</evidence>
<comment type="caution">
    <text evidence="4">The sequence shown here is derived from an EMBL/GenBank/DDBJ whole genome shotgun (WGS) entry which is preliminary data.</text>
</comment>